<dbReference type="GO" id="GO:0003700">
    <property type="term" value="F:DNA-binding transcription factor activity"/>
    <property type="evidence" value="ECO:0007669"/>
    <property type="project" value="TreeGrafter"/>
</dbReference>
<dbReference type="CDD" id="cd06267">
    <property type="entry name" value="PBP1_LacI_sugar_binding-like"/>
    <property type="match status" value="1"/>
</dbReference>
<evidence type="ECO:0000256" key="1">
    <source>
        <dbReference type="ARBA" id="ARBA00023015"/>
    </source>
</evidence>
<proteinExistence type="predicted"/>
<reference evidence="5 6" key="1">
    <citation type="submission" date="2019-02" db="EMBL/GenBank/DDBJ databases">
        <title>Kribbella capetownensis sp. nov. and Kribbella speibonae sp. nov., isolated from soil.</title>
        <authorList>
            <person name="Curtis S.M."/>
            <person name="Norton I."/>
            <person name="Everest G.J."/>
            <person name="Meyers P.R."/>
        </authorList>
    </citation>
    <scope>NUCLEOTIDE SEQUENCE [LARGE SCALE GENOMIC DNA]</scope>
    <source>
        <strain evidence="5 6">YM55</strain>
    </source>
</reference>
<dbReference type="InterPro" id="IPR010982">
    <property type="entry name" value="Lambda_DNA-bd_dom_sf"/>
</dbReference>
<dbReference type="InterPro" id="IPR000843">
    <property type="entry name" value="HTH_LacI"/>
</dbReference>
<protein>
    <submittedName>
        <fullName evidence="5">LacI family transcriptional regulator</fullName>
    </submittedName>
</protein>
<keyword evidence="1" id="KW-0805">Transcription regulation</keyword>
<dbReference type="Proteomes" id="UP000294225">
    <property type="component" value="Unassembled WGS sequence"/>
</dbReference>
<feature type="domain" description="HTH lacI-type" evidence="4">
    <location>
        <begin position="2"/>
        <end position="56"/>
    </location>
</feature>
<organism evidence="5 6">
    <name type="scientific">Kribbella speibonae</name>
    <dbReference type="NCBI Taxonomy" id="1572660"/>
    <lineage>
        <taxon>Bacteria</taxon>
        <taxon>Bacillati</taxon>
        <taxon>Actinomycetota</taxon>
        <taxon>Actinomycetes</taxon>
        <taxon>Propionibacteriales</taxon>
        <taxon>Kribbellaceae</taxon>
        <taxon>Kribbella</taxon>
    </lineage>
</organism>
<dbReference type="Pfam" id="PF00356">
    <property type="entry name" value="LacI"/>
    <property type="match status" value="1"/>
</dbReference>
<dbReference type="InterPro" id="IPR046335">
    <property type="entry name" value="LacI/GalR-like_sensor"/>
</dbReference>
<dbReference type="CDD" id="cd01392">
    <property type="entry name" value="HTH_LacI"/>
    <property type="match status" value="1"/>
</dbReference>
<keyword evidence="3" id="KW-0804">Transcription</keyword>
<dbReference type="AlphaFoldDB" id="A0A4R0ISU8"/>
<comment type="caution">
    <text evidence="5">The sequence shown here is derived from an EMBL/GenBank/DDBJ whole genome shotgun (WGS) entry which is preliminary data.</text>
</comment>
<dbReference type="InterPro" id="IPR028082">
    <property type="entry name" value="Peripla_BP_I"/>
</dbReference>
<name>A0A4R0ISU8_9ACTN</name>
<dbReference type="Pfam" id="PF13377">
    <property type="entry name" value="Peripla_BP_3"/>
    <property type="match status" value="1"/>
</dbReference>
<sequence>MATISDVARRAGVSASTVSRVLNQPEAVIAAKRDRVQAAIAELDYRPSSAARNLRRGSFDTLALLVGDISQPFHASLAKSVQRAADEHGYSVLLCDLDHSRERLISLLHSLPKRGVDGIIIATADNVNVQPVRGALGELLSQGVAAVCGSQSIRSLDIPALLTNRVAVARDATAHLLEQGRWPVVFLGGGAGTALTREASKGYEQACRAAGRTVDELHTVDGDYRAEAAEKSFAELLDSGVRPQGVVADNTPMALGAARALAARGLTIPADVAMVSCEDVPLGEYLQPPLSSIRTDMADYGRRIVNVLITAVAGGEVPARTLIPHELVVRGSSS</sequence>
<dbReference type="SUPFAM" id="SSF47413">
    <property type="entry name" value="lambda repressor-like DNA-binding domains"/>
    <property type="match status" value="1"/>
</dbReference>
<evidence type="ECO:0000256" key="3">
    <source>
        <dbReference type="ARBA" id="ARBA00023163"/>
    </source>
</evidence>
<gene>
    <name evidence="5" type="ORF">E0H92_26695</name>
</gene>
<dbReference type="Gene3D" id="1.10.260.40">
    <property type="entry name" value="lambda repressor-like DNA-binding domains"/>
    <property type="match status" value="1"/>
</dbReference>
<dbReference type="EMBL" id="SJKC01000003">
    <property type="protein sequence ID" value="TCC36249.1"/>
    <property type="molecule type" value="Genomic_DNA"/>
</dbReference>
<evidence type="ECO:0000259" key="4">
    <source>
        <dbReference type="PROSITE" id="PS50932"/>
    </source>
</evidence>
<accession>A0A4R0ISU8</accession>
<keyword evidence="2" id="KW-0238">DNA-binding</keyword>
<dbReference type="GO" id="GO:0000976">
    <property type="term" value="F:transcription cis-regulatory region binding"/>
    <property type="evidence" value="ECO:0007669"/>
    <property type="project" value="TreeGrafter"/>
</dbReference>
<dbReference type="SUPFAM" id="SSF53822">
    <property type="entry name" value="Periplasmic binding protein-like I"/>
    <property type="match status" value="1"/>
</dbReference>
<dbReference type="Gene3D" id="3.40.50.2300">
    <property type="match status" value="2"/>
</dbReference>
<dbReference type="PANTHER" id="PTHR30146:SF109">
    <property type="entry name" value="HTH-TYPE TRANSCRIPTIONAL REGULATOR GALS"/>
    <property type="match status" value="1"/>
</dbReference>
<dbReference type="PROSITE" id="PS00356">
    <property type="entry name" value="HTH_LACI_1"/>
    <property type="match status" value="1"/>
</dbReference>
<dbReference type="PANTHER" id="PTHR30146">
    <property type="entry name" value="LACI-RELATED TRANSCRIPTIONAL REPRESSOR"/>
    <property type="match status" value="1"/>
</dbReference>
<evidence type="ECO:0000256" key="2">
    <source>
        <dbReference type="ARBA" id="ARBA00023125"/>
    </source>
</evidence>
<dbReference type="PRINTS" id="PR00036">
    <property type="entry name" value="HTHLACI"/>
</dbReference>
<dbReference type="PROSITE" id="PS50932">
    <property type="entry name" value="HTH_LACI_2"/>
    <property type="match status" value="1"/>
</dbReference>
<evidence type="ECO:0000313" key="6">
    <source>
        <dbReference type="Proteomes" id="UP000294225"/>
    </source>
</evidence>
<evidence type="ECO:0000313" key="5">
    <source>
        <dbReference type="EMBL" id="TCC36249.1"/>
    </source>
</evidence>
<dbReference type="RefSeq" id="WP_131498075.1">
    <property type="nucleotide sequence ID" value="NZ_SJKC01000003.1"/>
</dbReference>
<dbReference type="SMART" id="SM00354">
    <property type="entry name" value="HTH_LACI"/>
    <property type="match status" value="1"/>
</dbReference>